<dbReference type="EMBL" id="BMXF01000005">
    <property type="protein sequence ID" value="GHB83910.1"/>
    <property type="molecule type" value="Genomic_DNA"/>
</dbReference>
<organism evidence="1 2">
    <name type="scientific">Persicitalea jodogahamensis</name>
    <dbReference type="NCBI Taxonomy" id="402147"/>
    <lineage>
        <taxon>Bacteria</taxon>
        <taxon>Pseudomonadati</taxon>
        <taxon>Bacteroidota</taxon>
        <taxon>Cytophagia</taxon>
        <taxon>Cytophagales</taxon>
        <taxon>Spirosomataceae</taxon>
        <taxon>Persicitalea</taxon>
    </lineage>
</organism>
<proteinExistence type="predicted"/>
<sequence>MIAIPNERISHFEDIPETQKKLGQIAQPISGNEEPVRNTYIDILLREVRWDLEKSSVRKF</sequence>
<protein>
    <submittedName>
        <fullName evidence="1">Uncharacterized protein</fullName>
    </submittedName>
</protein>
<name>A0A8J3GBS6_9BACT</name>
<evidence type="ECO:0000313" key="2">
    <source>
        <dbReference type="Proteomes" id="UP000598271"/>
    </source>
</evidence>
<reference evidence="1 2" key="1">
    <citation type="journal article" date="2014" name="Int. J. Syst. Evol. Microbiol.">
        <title>Complete genome sequence of Corynebacterium casei LMG S-19264T (=DSM 44701T), isolated from a smear-ripened cheese.</title>
        <authorList>
            <consortium name="US DOE Joint Genome Institute (JGI-PGF)"/>
            <person name="Walter F."/>
            <person name="Albersmeier A."/>
            <person name="Kalinowski J."/>
            <person name="Ruckert C."/>
        </authorList>
    </citation>
    <scope>NUCLEOTIDE SEQUENCE [LARGE SCALE GENOMIC DNA]</scope>
    <source>
        <strain evidence="1 2">KCTC 12866</strain>
    </source>
</reference>
<comment type="caution">
    <text evidence="1">The sequence shown here is derived from an EMBL/GenBank/DDBJ whole genome shotgun (WGS) entry which is preliminary data.</text>
</comment>
<dbReference type="Proteomes" id="UP000598271">
    <property type="component" value="Unassembled WGS sequence"/>
</dbReference>
<dbReference type="AlphaFoldDB" id="A0A8J3GBS6"/>
<gene>
    <name evidence="1" type="ORF">GCM10007390_43830</name>
</gene>
<keyword evidence="2" id="KW-1185">Reference proteome</keyword>
<evidence type="ECO:0000313" key="1">
    <source>
        <dbReference type="EMBL" id="GHB83910.1"/>
    </source>
</evidence>
<accession>A0A8J3GBS6</accession>